<evidence type="ECO:0000256" key="13">
    <source>
        <dbReference type="ARBA" id="ARBA00047811"/>
    </source>
</evidence>
<dbReference type="Gene3D" id="1.10.510.10">
    <property type="entry name" value="Transferase(Phosphotransferase) domain 1"/>
    <property type="match status" value="1"/>
</dbReference>
<dbReference type="InterPro" id="IPR011009">
    <property type="entry name" value="Kinase-like_dom_sf"/>
</dbReference>
<dbReference type="OMA" id="KNFPPLM"/>
<dbReference type="SUPFAM" id="SSF56112">
    <property type="entry name" value="Protein kinase-like (PK-like)"/>
    <property type="match status" value="1"/>
</dbReference>
<dbReference type="EC" id="2.7.11.22" evidence="3"/>
<dbReference type="GO" id="GO:0010468">
    <property type="term" value="P:regulation of gene expression"/>
    <property type="evidence" value="ECO:0007669"/>
    <property type="project" value="TreeGrafter"/>
</dbReference>
<dbReference type="GO" id="GO:0000307">
    <property type="term" value="C:cyclin-dependent protein kinase holoenzyme complex"/>
    <property type="evidence" value="ECO:0007669"/>
    <property type="project" value="TreeGrafter"/>
</dbReference>
<dbReference type="STRING" id="6832.A0A553NT76"/>
<name>A0A553NT76_TIGCA</name>
<evidence type="ECO:0000256" key="17">
    <source>
        <dbReference type="SAM" id="MobiDB-lite"/>
    </source>
</evidence>
<feature type="compositionally biased region" description="Low complexity" evidence="17">
    <location>
        <begin position="387"/>
        <end position="412"/>
    </location>
</feature>
<evidence type="ECO:0000256" key="5">
    <source>
        <dbReference type="ARBA" id="ARBA00022527"/>
    </source>
</evidence>
<dbReference type="FunFam" id="3.30.200.20:FF:000124">
    <property type="entry name" value="Cyclin-dependent kinase 4"/>
    <property type="match status" value="1"/>
</dbReference>
<dbReference type="GO" id="GO:0000082">
    <property type="term" value="P:G1/S transition of mitotic cell cycle"/>
    <property type="evidence" value="ECO:0007669"/>
    <property type="project" value="TreeGrafter"/>
</dbReference>
<comment type="catalytic activity">
    <reaction evidence="13">
        <text>L-threonyl-[protein] + ATP = O-phospho-L-threonyl-[protein] + ADP + H(+)</text>
        <dbReference type="Rhea" id="RHEA:46608"/>
        <dbReference type="Rhea" id="RHEA-COMP:11060"/>
        <dbReference type="Rhea" id="RHEA-COMP:11605"/>
        <dbReference type="ChEBI" id="CHEBI:15378"/>
        <dbReference type="ChEBI" id="CHEBI:30013"/>
        <dbReference type="ChEBI" id="CHEBI:30616"/>
        <dbReference type="ChEBI" id="CHEBI:61977"/>
        <dbReference type="ChEBI" id="CHEBI:456216"/>
        <dbReference type="EC" id="2.7.11.22"/>
    </reaction>
</comment>
<dbReference type="GO" id="GO:0005737">
    <property type="term" value="C:cytoplasm"/>
    <property type="evidence" value="ECO:0007669"/>
    <property type="project" value="UniProtKB-SubCell"/>
</dbReference>
<evidence type="ECO:0000256" key="8">
    <source>
        <dbReference type="ARBA" id="ARBA00022679"/>
    </source>
</evidence>
<dbReference type="CDD" id="cd07838">
    <property type="entry name" value="STKc_CDK4_6_like"/>
    <property type="match status" value="1"/>
</dbReference>
<feature type="compositionally biased region" description="Polar residues" evidence="17">
    <location>
        <begin position="63"/>
        <end position="75"/>
    </location>
</feature>
<organism evidence="19 20">
    <name type="scientific">Tigriopus californicus</name>
    <name type="common">Marine copepod</name>
    <dbReference type="NCBI Taxonomy" id="6832"/>
    <lineage>
        <taxon>Eukaryota</taxon>
        <taxon>Metazoa</taxon>
        <taxon>Ecdysozoa</taxon>
        <taxon>Arthropoda</taxon>
        <taxon>Crustacea</taxon>
        <taxon>Multicrustacea</taxon>
        <taxon>Hexanauplia</taxon>
        <taxon>Copepoda</taxon>
        <taxon>Harpacticoida</taxon>
        <taxon>Harpacticidae</taxon>
        <taxon>Tigriopus</taxon>
    </lineage>
</organism>
<dbReference type="OrthoDB" id="1732493at2759"/>
<evidence type="ECO:0000313" key="19">
    <source>
        <dbReference type="EMBL" id="TRY68636.1"/>
    </source>
</evidence>
<keyword evidence="5 16" id="KW-0723">Serine/threonine-protein kinase</keyword>
<keyword evidence="8" id="KW-0808">Transferase</keyword>
<evidence type="ECO:0000259" key="18">
    <source>
        <dbReference type="PROSITE" id="PS50011"/>
    </source>
</evidence>
<evidence type="ECO:0000256" key="12">
    <source>
        <dbReference type="ARBA" id="ARBA00023306"/>
    </source>
</evidence>
<protein>
    <recommendedName>
        <fullName evidence="3">cyclin-dependent kinase</fullName>
        <ecNumber evidence="3">2.7.11.22</ecNumber>
    </recommendedName>
</protein>
<evidence type="ECO:0000256" key="4">
    <source>
        <dbReference type="ARBA" id="ARBA00022490"/>
    </source>
</evidence>
<evidence type="ECO:0000256" key="6">
    <source>
        <dbReference type="ARBA" id="ARBA00022553"/>
    </source>
</evidence>
<dbReference type="InterPro" id="IPR017441">
    <property type="entry name" value="Protein_kinase_ATP_BS"/>
</dbReference>
<dbReference type="InterPro" id="IPR000719">
    <property type="entry name" value="Prot_kinase_dom"/>
</dbReference>
<dbReference type="InterPro" id="IPR050108">
    <property type="entry name" value="CDK"/>
</dbReference>
<reference evidence="19 20" key="1">
    <citation type="journal article" date="2018" name="Nat. Ecol. Evol.">
        <title>Genomic signatures of mitonuclear coevolution across populations of Tigriopus californicus.</title>
        <authorList>
            <person name="Barreto F.S."/>
            <person name="Watson E.T."/>
            <person name="Lima T.G."/>
            <person name="Willett C.S."/>
            <person name="Edmands S."/>
            <person name="Li W."/>
            <person name="Burton R.S."/>
        </authorList>
    </citation>
    <scope>NUCLEOTIDE SEQUENCE [LARGE SCALE GENOMIC DNA]</scope>
    <source>
        <strain evidence="19 20">San Diego</strain>
    </source>
</reference>
<evidence type="ECO:0000256" key="2">
    <source>
        <dbReference type="ARBA" id="ARBA00006485"/>
    </source>
</evidence>
<keyword evidence="4" id="KW-0963">Cytoplasm</keyword>
<keyword evidence="11 15" id="KW-0067">ATP-binding</keyword>
<dbReference type="PROSITE" id="PS00108">
    <property type="entry name" value="PROTEIN_KINASE_ST"/>
    <property type="match status" value="1"/>
</dbReference>
<evidence type="ECO:0000256" key="7">
    <source>
        <dbReference type="ARBA" id="ARBA00022618"/>
    </source>
</evidence>
<dbReference type="PROSITE" id="PS00107">
    <property type="entry name" value="PROTEIN_KINASE_ATP"/>
    <property type="match status" value="1"/>
</dbReference>
<dbReference type="PANTHER" id="PTHR24056">
    <property type="entry name" value="CELL DIVISION PROTEIN KINASE"/>
    <property type="match status" value="1"/>
</dbReference>
<keyword evidence="12" id="KW-0131">Cell cycle</keyword>
<feature type="region of interest" description="Disordered" evidence="17">
    <location>
        <begin position="1"/>
        <end position="84"/>
    </location>
</feature>
<keyword evidence="9 15" id="KW-0547">Nucleotide-binding</keyword>
<evidence type="ECO:0000256" key="3">
    <source>
        <dbReference type="ARBA" id="ARBA00012425"/>
    </source>
</evidence>
<sequence length="429" mass="47690">MDPSSSSRRRKQKLNPVQQNEIGSSSPTSSSSVTMKKMTSATATSSPASQTSMGSKRGVSNEARGQSSPASSTSGGPMVSPLRDPSHYEELSVIGNGAYGTVYRARDKSTDTIVALKKMRFTLTEDGVPMAILREISLLKQLEKFDHPNIVRLLDICHGQRREREMSLYLVFEHVHQDLASYLEKCPSPGLGQDRIKDIIWQILCGVDFLHSHRIVHRDLKPQNLLVTRDGNVKLTDFGLARIYEFYTLLTSVVVTLWYRSPEVLMGLPYATPVDMWSCGCIFAELFLRKPLFPGQYEMDQLQKIYDKIGTPSEEDWPENAAVARSNFKVTGAQSWKDLVPEMDEQAQDLVQKMLTFDPSERITASEALLHPYFSDYGFSPLSFSPASSSSRSMRSSDHSSSLNSSSNLSFSSHDESGGSLGESSAKRC</sequence>
<dbReference type="GO" id="GO:0007165">
    <property type="term" value="P:signal transduction"/>
    <property type="evidence" value="ECO:0007669"/>
    <property type="project" value="TreeGrafter"/>
</dbReference>
<keyword evidence="6" id="KW-0597">Phosphoprotein</keyword>
<dbReference type="Pfam" id="PF00069">
    <property type="entry name" value="Pkinase"/>
    <property type="match status" value="1"/>
</dbReference>
<dbReference type="EMBL" id="VCGU01000010">
    <property type="protein sequence ID" value="TRY68636.1"/>
    <property type="molecule type" value="Genomic_DNA"/>
</dbReference>
<comment type="caution">
    <text evidence="19">The sequence shown here is derived from an EMBL/GenBank/DDBJ whole genome shotgun (WGS) entry which is preliminary data.</text>
</comment>
<keyword evidence="7" id="KW-0132">Cell division</keyword>
<feature type="compositionally biased region" description="Low complexity" evidence="17">
    <location>
        <begin position="24"/>
        <end position="53"/>
    </location>
</feature>
<evidence type="ECO:0000256" key="9">
    <source>
        <dbReference type="ARBA" id="ARBA00022741"/>
    </source>
</evidence>
<dbReference type="GO" id="GO:0051301">
    <property type="term" value="P:cell division"/>
    <property type="evidence" value="ECO:0007669"/>
    <property type="project" value="UniProtKB-KW"/>
</dbReference>
<dbReference type="SMART" id="SM00220">
    <property type="entry name" value="S_TKc"/>
    <property type="match status" value="1"/>
</dbReference>
<comment type="similarity">
    <text evidence="2">Belongs to the protein kinase superfamily. CMGC Ser/Thr protein kinase family. CDC2/CDKX subfamily.</text>
</comment>
<accession>A0A553NT76</accession>
<evidence type="ECO:0000256" key="1">
    <source>
        <dbReference type="ARBA" id="ARBA00004496"/>
    </source>
</evidence>
<dbReference type="GO" id="GO:0004693">
    <property type="term" value="F:cyclin-dependent protein serine/threonine kinase activity"/>
    <property type="evidence" value="ECO:0007669"/>
    <property type="project" value="UniProtKB-EC"/>
</dbReference>
<dbReference type="AlphaFoldDB" id="A0A553NT76"/>
<dbReference type="GO" id="GO:0030332">
    <property type="term" value="F:cyclin binding"/>
    <property type="evidence" value="ECO:0007669"/>
    <property type="project" value="TreeGrafter"/>
</dbReference>
<evidence type="ECO:0000256" key="11">
    <source>
        <dbReference type="ARBA" id="ARBA00022840"/>
    </source>
</evidence>
<feature type="domain" description="Protein kinase" evidence="18">
    <location>
        <begin position="88"/>
        <end position="374"/>
    </location>
</feature>
<dbReference type="PROSITE" id="PS50011">
    <property type="entry name" value="PROTEIN_KINASE_DOM"/>
    <property type="match status" value="1"/>
</dbReference>
<feature type="region of interest" description="Disordered" evidence="17">
    <location>
        <begin position="387"/>
        <end position="429"/>
    </location>
</feature>
<dbReference type="GO" id="GO:0005634">
    <property type="term" value="C:nucleus"/>
    <property type="evidence" value="ECO:0007669"/>
    <property type="project" value="TreeGrafter"/>
</dbReference>
<comment type="catalytic activity">
    <reaction evidence="14">
        <text>L-seryl-[protein] + ATP = O-phospho-L-seryl-[protein] + ADP + H(+)</text>
        <dbReference type="Rhea" id="RHEA:17989"/>
        <dbReference type="Rhea" id="RHEA-COMP:9863"/>
        <dbReference type="Rhea" id="RHEA-COMP:11604"/>
        <dbReference type="ChEBI" id="CHEBI:15378"/>
        <dbReference type="ChEBI" id="CHEBI:29999"/>
        <dbReference type="ChEBI" id="CHEBI:30616"/>
        <dbReference type="ChEBI" id="CHEBI:83421"/>
        <dbReference type="ChEBI" id="CHEBI:456216"/>
        <dbReference type="EC" id="2.7.11.22"/>
    </reaction>
</comment>
<evidence type="ECO:0000256" key="10">
    <source>
        <dbReference type="ARBA" id="ARBA00022777"/>
    </source>
</evidence>
<dbReference type="GO" id="GO:0005524">
    <property type="term" value="F:ATP binding"/>
    <property type="evidence" value="ECO:0007669"/>
    <property type="project" value="UniProtKB-UniRule"/>
</dbReference>
<dbReference type="PANTHER" id="PTHR24056:SF472">
    <property type="entry name" value="CYCLIN-DEPENDENT KINASE 4, ISOFORM A"/>
    <property type="match status" value="1"/>
</dbReference>
<dbReference type="GO" id="GO:0010389">
    <property type="term" value="P:regulation of G2/M transition of mitotic cell cycle"/>
    <property type="evidence" value="ECO:0007669"/>
    <property type="project" value="TreeGrafter"/>
</dbReference>
<evidence type="ECO:0000256" key="15">
    <source>
        <dbReference type="PROSITE-ProRule" id="PRU10141"/>
    </source>
</evidence>
<evidence type="ECO:0000256" key="16">
    <source>
        <dbReference type="RuleBase" id="RU000304"/>
    </source>
</evidence>
<dbReference type="FunFam" id="1.10.510.10:FF:000205">
    <property type="entry name" value="Cyclin-dependent kinase 6"/>
    <property type="match status" value="1"/>
</dbReference>
<evidence type="ECO:0000313" key="20">
    <source>
        <dbReference type="Proteomes" id="UP000318571"/>
    </source>
</evidence>
<gene>
    <name evidence="19" type="ORF">TCAL_08885</name>
</gene>
<proteinExistence type="inferred from homology"/>
<dbReference type="Gene3D" id="3.30.200.20">
    <property type="entry name" value="Phosphorylase Kinase, domain 1"/>
    <property type="match status" value="1"/>
</dbReference>
<keyword evidence="10" id="KW-0418">Kinase</keyword>
<feature type="binding site" evidence="15">
    <location>
        <position position="117"/>
    </location>
    <ligand>
        <name>ATP</name>
        <dbReference type="ChEBI" id="CHEBI:30616"/>
    </ligand>
</feature>
<dbReference type="InterPro" id="IPR008271">
    <property type="entry name" value="Ser/Thr_kinase_AS"/>
</dbReference>
<keyword evidence="20" id="KW-1185">Reference proteome</keyword>
<comment type="subcellular location">
    <subcellularLocation>
        <location evidence="1">Cytoplasm</location>
    </subcellularLocation>
</comment>
<evidence type="ECO:0000256" key="14">
    <source>
        <dbReference type="ARBA" id="ARBA00048367"/>
    </source>
</evidence>
<dbReference type="Proteomes" id="UP000318571">
    <property type="component" value="Chromosome 1"/>
</dbReference>